<feature type="transmembrane region" description="Helical" evidence="8">
    <location>
        <begin position="339"/>
        <end position="357"/>
    </location>
</feature>
<dbReference type="GO" id="GO:0009103">
    <property type="term" value="P:lipopolysaccharide biosynthetic process"/>
    <property type="evidence" value="ECO:0007669"/>
    <property type="project" value="UniProtKB-ARBA"/>
</dbReference>
<keyword evidence="5 8" id="KW-0812">Transmembrane</keyword>
<keyword evidence="2" id="KW-1003">Cell membrane</keyword>
<dbReference type="AlphaFoldDB" id="A0A2H0B5B3"/>
<feature type="transmembrane region" description="Helical" evidence="8">
    <location>
        <begin position="7"/>
        <end position="28"/>
    </location>
</feature>
<feature type="transmembrane region" description="Helical" evidence="8">
    <location>
        <begin position="138"/>
        <end position="157"/>
    </location>
</feature>
<feature type="transmembrane region" description="Helical" evidence="8">
    <location>
        <begin position="164"/>
        <end position="190"/>
    </location>
</feature>
<dbReference type="PANTHER" id="PTHR33908:SF11">
    <property type="entry name" value="MEMBRANE PROTEIN"/>
    <property type="match status" value="1"/>
</dbReference>
<evidence type="ECO:0000256" key="1">
    <source>
        <dbReference type="ARBA" id="ARBA00004651"/>
    </source>
</evidence>
<dbReference type="Proteomes" id="UP000229459">
    <property type="component" value="Unassembled WGS sequence"/>
</dbReference>
<name>A0A2H0B5B3_9BACT</name>
<dbReference type="InterPro" id="IPR050297">
    <property type="entry name" value="LipidA_mod_glycosyltrf_83"/>
</dbReference>
<feature type="transmembrane region" description="Helical" evidence="8">
    <location>
        <begin position="315"/>
        <end position="333"/>
    </location>
</feature>
<feature type="transmembrane region" description="Helical" evidence="8">
    <location>
        <begin position="115"/>
        <end position="132"/>
    </location>
</feature>
<feature type="transmembrane region" description="Helical" evidence="8">
    <location>
        <begin position="86"/>
        <end position="106"/>
    </location>
</feature>
<dbReference type="GO" id="GO:0016763">
    <property type="term" value="F:pentosyltransferase activity"/>
    <property type="evidence" value="ECO:0007669"/>
    <property type="project" value="TreeGrafter"/>
</dbReference>
<organism evidence="10 11">
    <name type="scientific">Candidatus Beckwithbacteria bacterium CG23_combo_of_CG06-09_8_20_14_all_34_8</name>
    <dbReference type="NCBI Taxonomy" id="1974497"/>
    <lineage>
        <taxon>Bacteria</taxon>
        <taxon>Candidatus Beckwithiibacteriota</taxon>
    </lineage>
</organism>
<evidence type="ECO:0000256" key="7">
    <source>
        <dbReference type="ARBA" id="ARBA00023136"/>
    </source>
</evidence>
<proteinExistence type="predicted"/>
<comment type="caution">
    <text evidence="10">The sequence shown here is derived from an EMBL/GenBank/DDBJ whole genome shotgun (WGS) entry which is preliminary data.</text>
</comment>
<keyword evidence="7 8" id="KW-0472">Membrane</keyword>
<evidence type="ECO:0000259" key="9">
    <source>
        <dbReference type="Pfam" id="PF13231"/>
    </source>
</evidence>
<dbReference type="GO" id="GO:0005886">
    <property type="term" value="C:plasma membrane"/>
    <property type="evidence" value="ECO:0007669"/>
    <property type="project" value="UniProtKB-SubCell"/>
</dbReference>
<evidence type="ECO:0000313" key="10">
    <source>
        <dbReference type="EMBL" id="PIP52826.1"/>
    </source>
</evidence>
<feature type="domain" description="Glycosyltransferase RgtA/B/C/D-like" evidence="9">
    <location>
        <begin position="88"/>
        <end position="220"/>
    </location>
</feature>
<comment type="subcellular location">
    <subcellularLocation>
        <location evidence="1">Cell membrane</location>
        <topology evidence="1">Multi-pass membrane protein</topology>
    </subcellularLocation>
</comment>
<dbReference type="EMBL" id="PCSR01000102">
    <property type="protein sequence ID" value="PIP52826.1"/>
    <property type="molecule type" value="Genomic_DNA"/>
</dbReference>
<evidence type="ECO:0000256" key="8">
    <source>
        <dbReference type="SAM" id="Phobius"/>
    </source>
</evidence>
<reference evidence="10 11" key="1">
    <citation type="submission" date="2017-09" db="EMBL/GenBank/DDBJ databases">
        <title>Depth-based differentiation of microbial function through sediment-hosted aquifers and enrichment of novel symbionts in the deep terrestrial subsurface.</title>
        <authorList>
            <person name="Probst A.J."/>
            <person name="Ladd B."/>
            <person name="Jarett J.K."/>
            <person name="Geller-Mcgrath D.E."/>
            <person name="Sieber C.M."/>
            <person name="Emerson J.B."/>
            <person name="Anantharaman K."/>
            <person name="Thomas B.C."/>
            <person name="Malmstrom R."/>
            <person name="Stieglmeier M."/>
            <person name="Klingl A."/>
            <person name="Woyke T."/>
            <person name="Ryan C.M."/>
            <person name="Banfield J.F."/>
        </authorList>
    </citation>
    <scope>NUCLEOTIDE SEQUENCE [LARGE SCALE GENOMIC DNA]</scope>
    <source>
        <strain evidence="10">CG23_combo_of_CG06-09_8_20_14_all_34_8</strain>
    </source>
</reference>
<dbReference type="PANTHER" id="PTHR33908">
    <property type="entry name" value="MANNOSYLTRANSFERASE YKCB-RELATED"/>
    <property type="match status" value="1"/>
</dbReference>
<keyword evidence="3" id="KW-0328">Glycosyltransferase</keyword>
<feature type="transmembrane region" description="Helical" evidence="8">
    <location>
        <begin position="202"/>
        <end position="223"/>
    </location>
</feature>
<evidence type="ECO:0000313" key="11">
    <source>
        <dbReference type="Proteomes" id="UP000229459"/>
    </source>
</evidence>
<accession>A0A2H0B5B3</accession>
<evidence type="ECO:0000256" key="2">
    <source>
        <dbReference type="ARBA" id="ARBA00022475"/>
    </source>
</evidence>
<evidence type="ECO:0000256" key="6">
    <source>
        <dbReference type="ARBA" id="ARBA00022989"/>
    </source>
</evidence>
<gene>
    <name evidence="10" type="ORF">COX08_04305</name>
</gene>
<feature type="transmembrane region" description="Helical" evidence="8">
    <location>
        <begin position="378"/>
        <end position="398"/>
    </location>
</feature>
<feature type="transmembrane region" description="Helical" evidence="8">
    <location>
        <begin position="243"/>
        <end position="267"/>
    </location>
</feature>
<dbReference type="InterPro" id="IPR038731">
    <property type="entry name" value="RgtA/B/C-like"/>
</dbReference>
<keyword evidence="6 8" id="KW-1133">Transmembrane helix</keyword>
<keyword evidence="4" id="KW-0808">Transferase</keyword>
<evidence type="ECO:0000256" key="4">
    <source>
        <dbReference type="ARBA" id="ARBA00022679"/>
    </source>
</evidence>
<sequence>MGQKLEFVLFFLILSLYFILRLSFLNTIEFGYDQPLLTNQVIAFLKNPTFIDSFNYVTENPWGHPSWGPMQIIFYAPFVLLSQNPILLSLLIAIFNSISIIAIYLIGKLLISPKAGLLAALLLTVHPWWLIFSRMIYQPSPIITLISLTILLSVYIYKNPKSKWIFLLPICWAFIFQVYIHTISFIIPSIILLFTKINKTKIFSTILGTVIALVLFIPVFNYYSHNPNKLLGYKKVEQTFNKLYIPPIESLKNIGLNIFTIVSGSGWNWQLGYGRDIFYQTNPALLVLHQLSLLLVLVYLVLFTYLLLKQKQKLLHLLILLWLIGPIWFLFWVKSPITLPRYLLISLPLLSLIISFVTHKLGQLKIKRAYDWIRYVNYIGPIILCYTWLFTSIAYYRFVGDFNYPQGFLSNYSDVPYIYVQKSLDWIFSDAHKNNYVAFTISNSLENTTVYDLNAVTRYALDNVYHYQYIDEKMADTHYIMTFKPISDKYLKPLVQFGPYVIIKLDNNIK</sequence>
<dbReference type="Pfam" id="PF13231">
    <property type="entry name" value="PMT_2"/>
    <property type="match status" value="1"/>
</dbReference>
<feature type="transmembrane region" description="Helical" evidence="8">
    <location>
        <begin position="287"/>
        <end position="308"/>
    </location>
</feature>
<evidence type="ECO:0000256" key="3">
    <source>
        <dbReference type="ARBA" id="ARBA00022676"/>
    </source>
</evidence>
<evidence type="ECO:0000256" key="5">
    <source>
        <dbReference type="ARBA" id="ARBA00022692"/>
    </source>
</evidence>
<protein>
    <recommendedName>
        <fullName evidence="9">Glycosyltransferase RgtA/B/C/D-like domain-containing protein</fullName>
    </recommendedName>
</protein>